<name>L7JZM7_TRAHO</name>
<dbReference type="EMBL" id="JH993845">
    <property type="protein sequence ID" value="ELQ76506.1"/>
    <property type="molecule type" value="Genomic_DNA"/>
</dbReference>
<dbReference type="OMA" id="ASGHEEY"/>
<feature type="chain" id="PRO_5003979017" evidence="2">
    <location>
        <begin position="17"/>
        <end position="570"/>
    </location>
</feature>
<gene>
    <name evidence="3" type="ORF">THOM_0534</name>
</gene>
<keyword evidence="4" id="KW-1185">Reference proteome</keyword>
<reference evidence="3 4" key="1">
    <citation type="journal article" date="2012" name="PLoS Pathog.">
        <title>The genome of the obligate intracellular parasite Trachipleistophora hominis: new insights into microsporidian genome dynamics and reductive evolution.</title>
        <authorList>
            <person name="Heinz E."/>
            <person name="Williams T.A."/>
            <person name="Nakjang S."/>
            <person name="Noel C.J."/>
            <person name="Swan D.C."/>
            <person name="Goldberg A.V."/>
            <person name="Harris S.R."/>
            <person name="Weinmaier T."/>
            <person name="Markert S."/>
            <person name="Becher D."/>
            <person name="Bernhardt J."/>
            <person name="Dagan T."/>
            <person name="Hacker C."/>
            <person name="Lucocq J.M."/>
            <person name="Schweder T."/>
            <person name="Rattei T."/>
            <person name="Hall N."/>
            <person name="Hirt R.P."/>
            <person name="Embley T.M."/>
        </authorList>
    </citation>
    <scope>NUCLEOTIDE SEQUENCE [LARGE SCALE GENOMIC DNA]</scope>
</reference>
<evidence type="ECO:0000256" key="1">
    <source>
        <dbReference type="SAM" id="MobiDB-lite"/>
    </source>
</evidence>
<organism evidence="3 4">
    <name type="scientific">Trachipleistophora hominis</name>
    <name type="common">Microsporidian parasite</name>
    <dbReference type="NCBI Taxonomy" id="72359"/>
    <lineage>
        <taxon>Eukaryota</taxon>
        <taxon>Fungi</taxon>
        <taxon>Fungi incertae sedis</taxon>
        <taxon>Microsporidia</taxon>
        <taxon>Pleistophoridae</taxon>
        <taxon>Trachipleistophora</taxon>
    </lineage>
</organism>
<feature type="signal peptide" evidence="2">
    <location>
        <begin position="1"/>
        <end position="16"/>
    </location>
</feature>
<proteinExistence type="predicted"/>
<protein>
    <submittedName>
        <fullName evidence="3">Uncharacterized protein</fullName>
    </submittedName>
</protein>
<dbReference type="VEuPathDB" id="MicrosporidiaDB:THOM_0534"/>
<feature type="compositionally biased region" description="Polar residues" evidence="1">
    <location>
        <begin position="28"/>
        <end position="42"/>
    </location>
</feature>
<evidence type="ECO:0000313" key="4">
    <source>
        <dbReference type="Proteomes" id="UP000011185"/>
    </source>
</evidence>
<dbReference type="InParanoid" id="L7JZM7"/>
<sequence length="570" mass="65791">MLFIFLLNISAACLSSDEEPSVRHEEAVSNQPTNNTGTTNIDSYKEHVTQRYKNKASRVSTLLKSKSCEVLSATSSKPDGRKKMTWMRDQKDNIKLNHCKSKDKISSIGFYDVLQASENDEDLEKSSTENEAFRRKRELSKNLHRDNFSKSSDCFVTSCSSEFEIEWSPEESNVETFRRRFHITCDKPLGINIPHVTNPNVSMNNKRCAIVRETECPRSRCPLQSSYELPTENASSAQQLVDDTTAQSNIFPRSLLVFTPLQRLLNSRLKQHNNSGSKRKEAEREITQSLISGALKSHASDMSVLDEQSKHHMKQHYIDLTAFQDEIFVMRKLVGCYRENVNSSNDNQVPWNNLVTLEHRLDKKKLLTRLHELSTAVLLIRPMISKDKKSVELHSYEELTQHIKRISELINLLIAKNRKLECFINALYLAHDFLYTILKQILTKRQPNKNSKLMLDAKNQLRKDISNELKSIIDCYRRICTNKTKSKMFEDRAMKIHLFFSEISQKVSGDALEYADASEMNTLLLQITNINQNFRCLMNTSSEICLVNRDLEEIFSRVSQLTNCSEEHMN</sequence>
<dbReference type="AlphaFoldDB" id="L7JZM7"/>
<evidence type="ECO:0000256" key="2">
    <source>
        <dbReference type="SAM" id="SignalP"/>
    </source>
</evidence>
<dbReference type="Proteomes" id="UP000011185">
    <property type="component" value="Unassembled WGS sequence"/>
</dbReference>
<feature type="region of interest" description="Disordered" evidence="1">
    <location>
        <begin position="22"/>
        <end position="44"/>
    </location>
</feature>
<evidence type="ECO:0000313" key="3">
    <source>
        <dbReference type="EMBL" id="ELQ76506.1"/>
    </source>
</evidence>
<accession>L7JZM7</accession>
<dbReference type="HOGENOM" id="CLU_478322_0_0_1"/>
<keyword evidence="2" id="KW-0732">Signal</keyword>